<evidence type="ECO:0000259" key="6">
    <source>
        <dbReference type="Pfam" id="PF01103"/>
    </source>
</evidence>
<dbReference type="OrthoDB" id="333971at2"/>
<dbReference type="Pfam" id="PF01103">
    <property type="entry name" value="Omp85"/>
    <property type="match status" value="1"/>
</dbReference>
<evidence type="ECO:0000256" key="1">
    <source>
        <dbReference type="ARBA" id="ARBA00004370"/>
    </source>
</evidence>
<keyword evidence="8" id="KW-1185">Reference proteome</keyword>
<keyword evidence="4" id="KW-0472">Membrane</keyword>
<name>A0A1I5M624_9BACT</name>
<dbReference type="Proteomes" id="UP000199306">
    <property type="component" value="Unassembled WGS sequence"/>
</dbReference>
<evidence type="ECO:0000313" key="7">
    <source>
        <dbReference type="EMBL" id="SFP04777.1"/>
    </source>
</evidence>
<sequence length="1205" mass="137849">MKKEIYSLLIFILIQIPLSAQNTGPAYSVFLMGDGGEPIHGGKDPVLRSLQTQLQKSGKNGTLVWLGDNIYPKGLVEEGNHQRAEAELRLSEQLKIIRDFAGKSFIVPGNHDWQQGGRNGWEYVKNQEKFVEEFLQDDKVFFPKGGCPTPQEIYVNNQLSLILLDTQWPLHQWDKPGPESDCEVKSLDGLFSAVSDILERNRDKRVLVMGHHPMYSHGSHGGYFTLKDHLLPLHALGLNIPLPIIGSVYPLYRKFIGNIQDIQHPKYQEMRNGLVNILKNHKNVIYANGHDHNLQLIVRDSINYITSGAASESSAAREGKDTKFVASVKGFARLDFYENGKIMLLFYEGDGQEGKELFRTELNVKSGLTQQREEFRQNQLKSLTVVPNKKFKAKGLKRLFLGKNYRDIWTKPITVPMLNFQEEQGGLHIIQKGGGFQTLSLRYEAGNGGKFVTRSIEKFPEKAIPPPLLSPFTLDIVGDQVSAAHPFAALVIPPLAEAAGVFHTNPRLVVIPEDTTLRQYRKQFSNQLALFEERPDEGFQGSSKNYSTPKVVEKLAQDNHNRVDQKEVLRARLFDMLIGDWDRHDDQWRWAGFEEGKELILKPIPRDRDQAFFLGDGILLNLLSRKWIMPKLQGFHSKIRDVPGLNFNARYFDRSFLTGMNREDWLNMAVEIKQKLSDKLIDSAVTNLPKPDDHAALIAERLKSRRDHLPDYALIQHDFLAKEVDILGSNKSETIQVKRLEDGQTEVSIFDNPKKDEVPRQLYHRIFSPEFTREIRIWGLDGADKFTINGEAERAIKLRLFGGKGNDLFADSSRIRKGRKKDYIYDWIKGTTIYNRSEVKDMTSDKYLRDNDFDRLSFKYDRLSPLLTFAYNPDDGIFAGAGLQYTRQGFRKEPFASQHSLSGDFAFNTHAFNLSYTGEFVDLIGSTDLELKSTVQQSSMTSNFFGIGNETVYQKEKKIDYYRFNYSNYESSVMFRNHLGKTVFSYGVIQNAFKIDENPGHYLSEYAPPGSDVYQKKDFLGVKTGFTIDNRDSKIWTTRGILWDFASTYQHGISSSARDEYMNLKTNLAFYWSARIPATVIFATRFGGAVNFTDYEFYQANYLDGLSNIRGFRRNRFAGQSSFYNNTEVGLKLFNVRNYFFPAYAGILAFNDIGRVWSRNESSSKWHHAYGGGFWFAPFNVAVISAMYSISEEDHLPIIKFGFFF</sequence>
<dbReference type="AlphaFoldDB" id="A0A1I5M624"/>
<dbReference type="RefSeq" id="WP_092010599.1">
    <property type="nucleotide sequence ID" value="NZ_FOXH01000001.1"/>
</dbReference>
<evidence type="ECO:0000313" key="8">
    <source>
        <dbReference type="Proteomes" id="UP000199306"/>
    </source>
</evidence>
<dbReference type="EMBL" id="FOXH01000001">
    <property type="protein sequence ID" value="SFP04777.1"/>
    <property type="molecule type" value="Genomic_DNA"/>
</dbReference>
<accession>A0A1I5M624</accession>
<dbReference type="InterPro" id="IPR029052">
    <property type="entry name" value="Metallo-depent_PP-like"/>
</dbReference>
<dbReference type="PANTHER" id="PTHR10161:SF14">
    <property type="entry name" value="TARTRATE-RESISTANT ACID PHOSPHATASE TYPE 5"/>
    <property type="match status" value="1"/>
</dbReference>
<dbReference type="GO" id="GO:0016787">
    <property type="term" value="F:hydrolase activity"/>
    <property type="evidence" value="ECO:0007669"/>
    <property type="project" value="UniProtKB-KW"/>
</dbReference>
<dbReference type="SUPFAM" id="SSF56300">
    <property type="entry name" value="Metallo-dependent phosphatases"/>
    <property type="match status" value="1"/>
</dbReference>
<keyword evidence="2" id="KW-0732">Signal</keyword>
<keyword evidence="3" id="KW-0378">Hydrolase</keyword>
<dbReference type="Pfam" id="PF00149">
    <property type="entry name" value="Metallophos"/>
    <property type="match status" value="1"/>
</dbReference>
<dbReference type="InterPro" id="IPR000184">
    <property type="entry name" value="Bac_surfAg_D15"/>
</dbReference>
<dbReference type="STRING" id="1079859.SAMN04515674_101139"/>
<evidence type="ECO:0000259" key="5">
    <source>
        <dbReference type="Pfam" id="PF00149"/>
    </source>
</evidence>
<reference evidence="7 8" key="1">
    <citation type="submission" date="2016-10" db="EMBL/GenBank/DDBJ databases">
        <authorList>
            <person name="de Groot N.N."/>
        </authorList>
    </citation>
    <scope>NUCLEOTIDE SEQUENCE [LARGE SCALE GENOMIC DNA]</scope>
    <source>
        <strain evidence="8">E92,LMG 26720,CCM 7988</strain>
    </source>
</reference>
<organism evidence="7 8">
    <name type="scientific">Pseudarcicella hirudinis</name>
    <dbReference type="NCBI Taxonomy" id="1079859"/>
    <lineage>
        <taxon>Bacteria</taxon>
        <taxon>Pseudomonadati</taxon>
        <taxon>Bacteroidota</taxon>
        <taxon>Cytophagia</taxon>
        <taxon>Cytophagales</taxon>
        <taxon>Flectobacillaceae</taxon>
        <taxon>Pseudarcicella</taxon>
    </lineage>
</organism>
<evidence type="ECO:0000256" key="2">
    <source>
        <dbReference type="ARBA" id="ARBA00022729"/>
    </source>
</evidence>
<protein>
    <submittedName>
        <fullName evidence="7">Calcineurin-like phosphoesterase</fullName>
    </submittedName>
</protein>
<dbReference type="InterPro" id="IPR004843">
    <property type="entry name" value="Calcineurin-like_PHP"/>
</dbReference>
<evidence type="ECO:0000256" key="3">
    <source>
        <dbReference type="ARBA" id="ARBA00022801"/>
    </source>
</evidence>
<dbReference type="GO" id="GO:0019867">
    <property type="term" value="C:outer membrane"/>
    <property type="evidence" value="ECO:0007669"/>
    <property type="project" value="InterPro"/>
</dbReference>
<feature type="domain" description="Bacterial surface antigen (D15)" evidence="6">
    <location>
        <begin position="908"/>
        <end position="1167"/>
    </location>
</feature>
<dbReference type="PANTHER" id="PTHR10161">
    <property type="entry name" value="TARTRATE-RESISTANT ACID PHOSPHATASE TYPE 5"/>
    <property type="match status" value="1"/>
</dbReference>
<dbReference type="InterPro" id="IPR051558">
    <property type="entry name" value="Metallophosphoesterase_PAP"/>
</dbReference>
<gene>
    <name evidence="7" type="ORF">SAMN04515674_101139</name>
</gene>
<proteinExistence type="predicted"/>
<feature type="domain" description="Calcineurin-like phosphoesterase" evidence="5">
    <location>
        <begin position="39"/>
        <end position="229"/>
    </location>
</feature>
<dbReference type="Gene3D" id="3.60.21.10">
    <property type="match status" value="2"/>
</dbReference>
<evidence type="ECO:0000256" key="4">
    <source>
        <dbReference type="ARBA" id="ARBA00023136"/>
    </source>
</evidence>
<comment type="subcellular location">
    <subcellularLocation>
        <location evidence="1">Membrane</location>
    </subcellularLocation>
</comment>